<keyword evidence="2" id="KW-1185">Reference proteome</keyword>
<evidence type="ECO:0000313" key="2">
    <source>
        <dbReference type="Proteomes" id="UP000744980"/>
    </source>
</evidence>
<reference evidence="1 2" key="1">
    <citation type="submission" date="2020-01" db="EMBL/GenBank/DDBJ databases">
        <title>Draft genome assembly of Ensifer adhaerens T173.</title>
        <authorList>
            <person name="Craig J.E."/>
            <person name="Stinchcombe J.R."/>
        </authorList>
    </citation>
    <scope>NUCLEOTIDE SEQUENCE [LARGE SCALE GENOMIC DNA]</scope>
    <source>
        <strain evidence="1 2">T173</strain>
    </source>
</reference>
<dbReference type="AlphaFoldDB" id="A0AAW4FV22"/>
<dbReference type="Proteomes" id="UP000744980">
    <property type="component" value="Unassembled WGS sequence"/>
</dbReference>
<evidence type="ECO:0000313" key="1">
    <source>
        <dbReference type="EMBL" id="MBM3095130.1"/>
    </source>
</evidence>
<gene>
    <name evidence="1" type="ORF">GFB56_30850</name>
</gene>
<proteinExistence type="predicted"/>
<comment type="caution">
    <text evidence="1">The sequence shown here is derived from an EMBL/GenBank/DDBJ whole genome shotgun (WGS) entry which is preliminary data.</text>
</comment>
<organism evidence="1 2">
    <name type="scientific">Ensifer canadensis</name>
    <dbReference type="NCBI Taxonomy" id="555315"/>
    <lineage>
        <taxon>Bacteria</taxon>
        <taxon>Pseudomonadati</taxon>
        <taxon>Pseudomonadota</taxon>
        <taxon>Alphaproteobacteria</taxon>
        <taxon>Hyphomicrobiales</taxon>
        <taxon>Rhizobiaceae</taxon>
        <taxon>Sinorhizobium/Ensifer group</taxon>
        <taxon>Ensifer</taxon>
    </lineage>
</organism>
<dbReference type="EMBL" id="WXFA01000038">
    <property type="protein sequence ID" value="MBM3095130.1"/>
    <property type="molecule type" value="Genomic_DNA"/>
</dbReference>
<name>A0AAW4FV22_9HYPH</name>
<dbReference type="RefSeq" id="WP_146160938.1">
    <property type="nucleotide sequence ID" value="NZ_CP083374.1"/>
</dbReference>
<sequence length="88" mass="10106">MRIKNSLSRLLSPTLGQELAPRTHVLESLLDLCQAYNLAVTELHRLQLETHPRQDAIREFEVLCRDIEMRLMSCIEKVDRAGKAEGPH</sequence>
<protein>
    <submittedName>
        <fullName evidence="1">Uncharacterized protein</fullName>
    </submittedName>
</protein>
<accession>A0AAW4FV22</accession>